<evidence type="ECO:0000256" key="2">
    <source>
        <dbReference type="ARBA" id="ARBA00022803"/>
    </source>
</evidence>
<dbReference type="Proteomes" id="UP000682733">
    <property type="component" value="Unassembled WGS sequence"/>
</dbReference>
<evidence type="ECO:0000256" key="3">
    <source>
        <dbReference type="PROSITE-ProRule" id="PRU00339"/>
    </source>
</evidence>
<organism evidence="4 6">
    <name type="scientific">Didymodactylos carnosus</name>
    <dbReference type="NCBI Taxonomy" id="1234261"/>
    <lineage>
        <taxon>Eukaryota</taxon>
        <taxon>Metazoa</taxon>
        <taxon>Spiralia</taxon>
        <taxon>Gnathifera</taxon>
        <taxon>Rotifera</taxon>
        <taxon>Eurotatoria</taxon>
        <taxon>Bdelloidea</taxon>
        <taxon>Philodinida</taxon>
        <taxon>Philodinidae</taxon>
        <taxon>Didymodactylos</taxon>
    </lineage>
</organism>
<dbReference type="SMART" id="SM00028">
    <property type="entry name" value="TPR"/>
    <property type="match status" value="4"/>
</dbReference>
<keyword evidence="1" id="KW-0677">Repeat</keyword>
<protein>
    <submittedName>
        <fullName evidence="4">Uncharacterized protein</fullName>
    </submittedName>
</protein>
<dbReference type="InterPro" id="IPR019734">
    <property type="entry name" value="TPR_rpt"/>
</dbReference>
<feature type="repeat" description="TPR" evidence="3">
    <location>
        <begin position="445"/>
        <end position="478"/>
    </location>
</feature>
<dbReference type="AlphaFoldDB" id="A0A8S2E7B0"/>
<dbReference type="SUPFAM" id="SSF81901">
    <property type="entry name" value="HCP-like"/>
    <property type="match status" value="1"/>
</dbReference>
<evidence type="ECO:0000313" key="6">
    <source>
        <dbReference type="Proteomes" id="UP000677228"/>
    </source>
</evidence>
<dbReference type="EMBL" id="CAJNOK010009703">
    <property type="protein sequence ID" value="CAF1096330.1"/>
    <property type="molecule type" value="Genomic_DNA"/>
</dbReference>
<dbReference type="PANTHER" id="PTHR45641">
    <property type="entry name" value="TETRATRICOPEPTIDE REPEAT PROTEIN (AFU_ORTHOLOGUE AFUA_6G03870)"/>
    <property type="match status" value="1"/>
</dbReference>
<evidence type="ECO:0000313" key="5">
    <source>
        <dbReference type="EMBL" id="CAF3857812.1"/>
    </source>
</evidence>
<evidence type="ECO:0000313" key="4">
    <source>
        <dbReference type="EMBL" id="CAF1096330.1"/>
    </source>
</evidence>
<reference evidence="4" key="1">
    <citation type="submission" date="2021-02" db="EMBL/GenBank/DDBJ databases">
        <authorList>
            <person name="Nowell W R."/>
        </authorList>
    </citation>
    <scope>NUCLEOTIDE SEQUENCE</scope>
</reference>
<proteinExistence type="predicted"/>
<accession>A0A8S2E7B0</accession>
<dbReference type="Gene3D" id="1.25.40.10">
    <property type="entry name" value="Tetratricopeptide repeat domain"/>
    <property type="match status" value="1"/>
</dbReference>
<keyword evidence="2 3" id="KW-0802">TPR repeat</keyword>
<dbReference type="Proteomes" id="UP000677228">
    <property type="component" value="Unassembled WGS sequence"/>
</dbReference>
<feature type="repeat" description="TPR" evidence="3">
    <location>
        <begin position="487"/>
        <end position="520"/>
    </location>
</feature>
<feature type="repeat" description="TPR" evidence="3">
    <location>
        <begin position="571"/>
        <end position="604"/>
    </location>
</feature>
<evidence type="ECO:0000256" key="1">
    <source>
        <dbReference type="ARBA" id="ARBA00022737"/>
    </source>
</evidence>
<dbReference type="Pfam" id="PF13424">
    <property type="entry name" value="TPR_12"/>
    <property type="match status" value="2"/>
</dbReference>
<dbReference type="PANTHER" id="PTHR45641:SF1">
    <property type="entry name" value="AAA+ ATPASE DOMAIN-CONTAINING PROTEIN"/>
    <property type="match status" value="1"/>
</dbReference>
<feature type="non-terminal residue" evidence="4">
    <location>
        <position position="616"/>
    </location>
</feature>
<feature type="repeat" description="TPR" evidence="3">
    <location>
        <begin position="529"/>
        <end position="562"/>
    </location>
</feature>
<dbReference type="EMBL" id="CAJOBA010009721">
    <property type="protein sequence ID" value="CAF3857812.1"/>
    <property type="molecule type" value="Genomic_DNA"/>
</dbReference>
<gene>
    <name evidence="4" type="ORF">OVA965_LOCUS19070</name>
    <name evidence="5" type="ORF">TMI583_LOCUS19083</name>
</gene>
<dbReference type="InterPro" id="IPR011990">
    <property type="entry name" value="TPR-like_helical_dom_sf"/>
</dbReference>
<sequence length="616" mass="70410">MESEPTASECVSVQKVTVPTPPLPETAISQFGEAETPNHIQQIISSTLISTARILTSTNVEENLEDLTIVWLDANIILYTSNDSVDTIAQLQKIANFVKVFLDADECLDYVRSLENEKILLVTSGALGKIITPLIYELPQIANIYVFCGKKDNHQQWASHFKKIRGVYDDKAALIAIIGADARIFIKNLVPMSIFTDGNESSIRDLDKDSAAFMWHKLLLDIILRMPSTDNDKTNMLELCRTYYRNKEVELKFIDEFDRSFTPEHAVYWYTRDAFVYRIINKSLRGGDIEVIFAMRFFIKALHEQLRYEYMRTSTYAYIDILHERINKVYRGQLMGVNEIQKRGADVCRRLQRRPVGAVFRINSVEFFDECYNVHLTLTSDEIPRVKALVAHLNGESDDESPILTMGNYLAEMGELGDYNEATNKYEQSLELKLSTVPQNFSSIAKTYNNIGLVYLKRKSRAMALKNFNDALDIQTRHLPPNHHDFALTLNNIGCVHLSKEENEAALKKFKDALEIQKVSLPADHVDFATTYNNLGLVYDKLGDLSLSLENYRLSLNFRLKRLSPNHPDLGVAYNNIGLIYKKMNDYQRALEFCEKAYEIAKASSVTSQSNMNIYL</sequence>
<comment type="caution">
    <text evidence="4">The sequence shown here is derived from an EMBL/GenBank/DDBJ whole genome shotgun (WGS) entry which is preliminary data.</text>
</comment>
<dbReference type="PROSITE" id="PS50005">
    <property type="entry name" value="TPR"/>
    <property type="match status" value="4"/>
</dbReference>
<name>A0A8S2E7B0_9BILA</name>
<feature type="non-terminal residue" evidence="4">
    <location>
        <position position="1"/>
    </location>
</feature>